<evidence type="ECO:0000256" key="1">
    <source>
        <dbReference type="ARBA" id="ARBA00022723"/>
    </source>
</evidence>
<organism evidence="7 8">
    <name type="scientific">Amblyomma americanum</name>
    <name type="common">Lone star tick</name>
    <dbReference type="NCBI Taxonomy" id="6943"/>
    <lineage>
        <taxon>Eukaryota</taxon>
        <taxon>Metazoa</taxon>
        <taxon>Ecdysozoa</taxon>
        <taxon>Arthropoda</taxon>
        <taxon>Chelicerata</taxon>
        <taxon>Arachnida</taxon>
        <taxon>Acari</taxon>
        <taxon>Parasitiformes</taxon>
        <taxon>Ixodida</taxon>
        <taxon>Ixodoidea</taxon>
        <taxon>Ixodidae</taxon>
        <taxon>Amblyomminae</taxon>
        <taxon>Amblyomma</taxon>
    </lineage>
</organism>
<evidence type="ECO:0000256" key="5">
    <source>
        <dbReference type="SAM" id="MobiDB-lite"/>
    </source>
</evidence>
<feature type="domain" description="RING-type" evidence="6">
    <location>
        <begin position="214"/>
        <end position="252"/>
    </location>
</feature>
<dbReference type="InterPro" id="IPR001841">
    <property type="entry name" value="Znf_RING"/>
</dbReference>
<evidence type="ECO:0000256" key="3">
    <source>
        <dbReference type="ARBA" id="ARBA00022833"/>
    </source>
</evidence>
<dbReference type="PROSITE" id="PS50089">
    <property type="entry name" value="ZF_RING_2"/>
    <property type="match status" value="1"/>
</dbReference>
<dbReference type="Gene3D" id="3.30.40.10">
    <property type="entry name" value="Zinc/RING finger domain, C3HC4 (zinc finger)"/>
    <property type="match status" value="2"/>
</dbReference>
<evidence type="ECO:0000259" key="6">
    <source>
        <dbReference type="PROSITE" id="PS50089"/>
    </source>
</evidence>
<dbReference type="SUPFAM" id="SSF57850">
    <property type="entry name" value="RING/U-box"/>
    <property type="match status" value="2"/>
</dbReference>
<protein>
    <recommendedName>
        <fullName evidence="6">RING-type domain-containing protein</fullName>
    </recommendedName>
</protein>
<dbReference type="CDD" id="cd16449">
    <property type="entry name" value="RING-HC"/>
    <property type="match status" value="2"/>
</dbReference>
<evidence type="ECO:0000256" key="2">
    <source>
        <dbReference type="ARBA" id="ARBA00022771"/>
    </source>
</evidence>
<proteinExistence type="predicted"/>
<comment type="caution">
    <text evidence="7">The sequence shown here is derived from an EMBL/GenBank/DDBJ whole genome shotgun (WGS) entry which is preliminary data.</text>
</comment>
<keyword evidence="2 4" id="KW-0863">Zinc-finger</keyword>
<name>A0AAQ4FBG6_AMBAM</name>
<evidence type="ECO:0000313" key="8">
    <source>
        <dbReference type="Proteomes" id="UP001321473"/>
    </source>
</evidence>
<dbReference type="GO" id="GO:0008270">
    <property type="term" value="F:zinc ion binding"/>
    <property type="evidence" value="ECO:0007669"/>
    <property type="project" value="UniProtKB-KW"/>
</dbReference>
<sequence>MAPASRQYTLVGFAPELDWRPLTFLKPIPANRVCSACGLVPKRTALLPCMHGLCECCYEQCDQDGFNECPLDGNHYEREDVSLLDFPADDLLRREVKCWNEGSGCQTSGNLTAQVLLQNIVTGYCDMQPVSIPPCENSQGQAGAFTAEQRIATDMAVAPDDRSLLDEPLSLTPPPPPPDARPLQKKRKNEPFREELKQVSAQIIRSRTTANRVCSACGLVRKRTALLPCMHVLCECCYEERGHDGLNECPLDGNGYEEDDVTLMDFSVDDLLRREVSENIKGGSVLAFFIFLSSSASLFAAETV</sequence>
<dbReference type="PROSITE" id="PS00518">
    <property type="entry name" value="ZF_RING_1"/>
    <property type="match status" value="2"/>
</dbReference>
<evidence type="ECO:0000256" key="4">
    <source>
        <dbReference type="PROSITE-ProRule" id="PRU00175"/>
    </source>
</evidence>
<dbReference type="Proteomes" id="UP001321473">
    <property type="component" value="Unassembled WGS sequence"/>
</dbReference>
<evidence type="ECO:0000313" key="7">
    <source>
        <dbReference type="EMBL" id="KAK8784597.1"/>
    </source>
</evidence>
<gene>
    <name evidence="7" type="ORF">V5799_009033</name>
</gene>
<dbReference type="AlphaFoldDB" id="A0AAQ4FBG6"/>
<dbReference type="SMART" id="SM00184">
    <property type="entry name" value="RING"/>
    <property type="match status" value="2"/>
</dbReference>
<keyword evidence="1" id="KW-0479">Metal-binding</keyword>
<dbReference type="InterPro" id="IPR017907">
    <property type="entry name" value="Znf_RING_CS"/>
</dbReference>
<dbReference type="EMBL" id="JARKHS020004434">
    <property type="protein sequence ID" value="KAK8784597.1"/>
    <property type="molecule type" value="Genomic_DNA"/>
</dbReference>
<feature type="compositionally biased region" description="Pro residues" evidence="5">
    <location>
        <begin position="171"/>
        <end position="180"/>
    </location>
</feature>
<accession>A0AAQ4FBG6</accession>
<feature type="region of interest" description="Disordered" evidence="5">
    <location>
        <begin position="164"/>
        <end position="192"/>
    </location>
</feature>
<keyword evidence="8" id="KW-1185">Reference proteome</keyword>
<keyword evidence="3" id="KW-0862">Zinc</keyword>
<dbReference type="InterPro" id="IPR013083">
    <property type="entry name" value="Znf_RING/FYVE/PHD"/>
</dbReference>
<reference evidence="7 8" key="1">
    <citation type="journal article" date="2023" name="Arcadia Sci">
        <title>De novo assembly of a long-read Amblyomma americanum tick genome.</title>
        <authorList>
            <person name="Chou S."/>
            <person name="Poskanzer K.E."/>
            <person name="Rollins M."/>
            <person name="Thuy-Boun P.S."/>
        </authorList>
    </citation>
    <scope>NUCLEOTIDE SEQUENCE [LARGE SCALE GENOMIC DNA]</scope>
    <source>
        <strain evidence="7">F_SG_1</strain>
        <tissue evidence="7">Salivary glands</tissue>
    </source>
</reference>